<dbReference type="Proteomes" id="UP000177622">
    <property type="component" value="Unassembled WGS sequence"/>
</dbReference>
<evidence type="ECO:0000313" key="2">
    <source>
        <dbReference type="Proteomes" id="UP000177622"/>
    </source>
</evidence>
<dbReference type="OrthoDB" id="4358152at2759"/>
<dbReference type="AlphaFoldDB" id="A0A1F5LFJ8"/>
<keyword evidence="2" id="KW-1185">Reference proteome</keyword>
<organism evidence="1 2">
    <name type="scientific">Penicillium arizonense</name>
    <dbReference type="NCBI Taxonomy" id="1835702"/>
    <lineage>
        <taxon>Eukaryota</taxon>
        <taxon>Fungi</taxon>
        <taxon>Dikarya</taxon>
        <taxon>Ascomycota</taxon>
        <taxon>Pezizomycotina</taxon>
        <taxon>Eurotiomycetes</taxon>
        <taxon>Eurotiomycetidae</taxon>
        <taxon>Eurotiales</taxon>
        <taxon>Aspergillaceae</taxon>
        <taxon>Penicillium</taxon>
    </lineage>
</organism>
<gene>
    <name evidence="1" type="ORF">PENARI_c012G12257</name>
</gene>
<proteinExistence type="predicted"/>
<dbReference type="GeneID" id="34577810"/>
<reference evidence="1 2" key="1">
    <citation type="journal article" date="2016" name="Sci. Rep.">
        <title>Penicillium arizonense, a new, genome sequenced fungal species, reveals a high chemical diversity in secreted metabolites.</title>
        <authorList>
            <person name="Grijseels S."/>
            <person name="Nielsen J.C."/>
            <person name="Randelovic M."/>
            <person name="Nielsen J."/>
            <person name="Nielsen K.F."/>
            <person name="Workman M."/>
            <person name="Frisvad J.C."/>
        </authorList>
    </citation>
    <scope>NUCLEOTIDE SEQUENCE [LARGE SCALE GENOMIC DNA]</scope>
    <source>
        <strain evidence="1 2">CBS 141311</strain>
    </source>
</reference>
<dbReference type="RefSeq" id="XP_022487123.1">
    <property type="nucleotide sequence ID" value="XM_022633076.1"/>
</dbReference>
<comment type="caution">
    <text evidence="1">The sequence shown here is derived from an EMBL/GenBank/DDBJ whole genome shotgun (WGS) entry which is preliminary data.</text>
</comment>
<accession>A0A1F5LFJ8</accession>
<protein>
    <submittedName>
        <fullName evidence="1">Uncharacterized protein</fullName>
    </submittedName>
</protein>
<evidence type="ECO:0000313" key="1">
    <source>
        <dbReference type="EMBL" id="OGE51679.1"/>
    </source>
</evidence>
<sequence length="119" mass="13577">MAWLRGHTARERSRLRSSWQFLHLLPRLDVPDAEAMQTTGLSRHAFCVWMLVGTYQYDHASFAFWDESRMVDLGFMYPLSGEALTPAGYPDNRDLASLWASIMQNGKSFTSGFPTISQN</sequence>
<name>A0A1F5LFJ8_PENAI</name>
<dbReference type="EMBL" id="LXJU01000012">
    <property type="protein sequence ID" value="OGE51679.1"/>
    <property type="molecule type" value="Genomic_DNA"/>
</dbReference>